<dbReference type="GO" id="GO:0005840">
    <property type="term" value="C:ribosome"/>
    <property type="evidence" value="ECO:0007669"/>
    <property type="project" value="UniProtKB-KW"/>
</dbReference>
<dbReference type="AlphaFoldDB" id="A0A914S684"/>
<proteinExistence type="inferred from homology"/>
<evidence type="ECO:0000256" key="2">
    <source>
        <dbReference type="ARBA" id="ARBA00022980"/>
    </source>
</evidence>
<dbReference type="GO" id="GO:1990904">
    <property type="term" value="C:ribonucleoprotein complex"/>
    <property type="evidence" value="ECO:0007669"/>
    <property type="project" value="UniProtKB-KW"/>
</dbReference>
<sequence>MLAAWLLMPICPAPIRFNSLILYELFEEMRLSETVYLRRIIDSPYHPFQVIPKPDKWPTRERLKRFMAWQYASERTTVRGAYRKQNKIFHYMNMQREDAPKLEKFYAEERLKAALAEHHFEYAPFRNMLDKAHILLDNVVLSQLAIYEPRTFKSLVMLTKQMAQEDGRAVITDQEQKYVETDPSLFGTPFPRSKVFPRGPAKDHKIKPRKLKPSEY</sequence>
<dbReference type="Proteomes" id="UP000887564">
    <property type="component" value="Unplaced"/>
</dbReference>
<keyword evidence="3" id="KW-0687">Ribonucleoprotein</keyword>
<name>A0A914S684_PAREQ</name>
<evidence type="ECO:0000256" key="4">
    <source>
        <dbReference type="SAM" id="MobiDB-lite"/>
    </source>
</evidence>
<accession>A0A914S684</accession>
<evidence type="ECO:0000256" key="1">
    <source>
        <dbReference type="ARBA" id="ARBA00007698"/>
    </source>
</evidence>
<reference evidence="6" key="1">
    <citation type="submission" date="2022-11" db="UniProtKB">
        <authorList>
            <consortium name="WormBaseParasite"/>
        </authorList>
    </citation>
    <scope>IDENTIFICATION</scope>
</reference>
<dbReference type="InterPro" id="IPR035566">
    <property type="entry name" value="Ribosomal_protein_bL20_C"/>
</dbReference>
<dbReference type="SUPFAM" id="SSF74731">
    <property type="entry name" value="Ribosomal protein L20"/>
    <property type="match status" value="1"/>
</dbReference>
<dbReference type="GO" id="GO:0003735">
    <property type="term" value="F:structural constituent of ribosome"/>
    <property type="evidence" value="ECO:0007669"/>
    <property type="project" value="InterPro"/>
</dbReference>
<dbReference type="Pfam" id="PF00453">
    <property type="entry name" value="Ribosomal_L20"/>
    <property type="match status" value="1"/>
</dbReference>
<evidence type="ECO:0000256" key="3">
    <source>
        <dbReference type="ARBA" id="ARBA00023274"/>
    </source>
</evidence>
<dbReference type="WBParaSite" id="PEQ_0001441101-mRNA-1">
    <property type="protein sequence ID" value="PEQ_0001441101-mRNA-1"/>
    <property type="gene ID" value="PEQ_0001441101"/>
</dbReference>
<keyword evidence="2" id="KW-0689">Ribosomal protein</keyword>
<dbReference type="Gene3D" id="1.10.1900.20">
    <property type="entry name" value="Ribosomal protein L20"/>
    <property type="match status" value="1"/>
</dbReference>
<evidence type="ECO:0000313" key="5">
    <source>
        <dbReference type="Proteomes" id="UP000887564"/>
    </source>
</evidence>
<comment type="similarity">
    <text evidence="1">Belongs to the bacterial ribosomal protein bL20 family.</text>
</comment>
<keyword evidence="5" id="KW-1185">Reference proteome</keyword>
<dbReference type="GO" id="GO:0006412">
    <property type="term" value="P:translation"/>
    <property type="evidence" value="ECO:0007669"/>
    <property type="project" value="InterPro"/>
</dbReference>
<organism evidence="5 6">
    <name type="scientific">Parascaris equorum</name>
    <name type="common">Equine roundworm</name>
    <dbReference type="NCBI Taxonomy" id="6256"/>
    <lineage>
        <taxon>Eukaryota</taxon>
        <taxon>Metazoa</taxon>
        <taxon>Ecdysozoa</taxon>
        <taxon>Nematoda</taxon>
        <taxon>Chromadorea</taxon>
        <taxon>Rhabditida</taxon>
        <taxon>Spirurina</taxon>
        <taxon>Ascaridomorpha</taxon>
        <taxon>Ascaridoidea</taxon>
        <taxon>Ascarididae</taxon>
        <taxon>Parascaris</taxon>
    </lineage>
</organism>
<evidence type="ECO:0000313" key="6">
    <source>
        <dbReference type="WBParaSite" id="PEQ_0001441101-mRNA-1"/>
    </source>
</evidence>
<feature type="compositionally biased region" description="Basic residues" evidence="4">
    <location>
        <begin position="204"/>
        <end position="216"/>
    </location>
</feature>
<dbReference type="InterPro" id="IPR005813">
    <property type="entry name" value="Ribosomal_bL20"/>
</dbReference>
<protein>
    <submittedName>
        <fullName evidence="6">39S ribosomal protein L20, mitochondrial</fullName>
    </submittedName>
</protein>
<feature type="region of interest" description="Disordered" evidence="4">
    <location>
        <begin position="182"/>
        <end position="216"/>
    </location>
</feature>
<dbReference type="PANTHER" id="PTHR10986">
    <property type="entry name" value="39S RIBOSOMAL PROTEIN L20"/>
    <property type="match status" value="1"/>
</dbReference>
<dbReference type="GO" id="GO:0019843">
    <property type="term" value="F:rRNA binding"/>
    <property type="evidence" value="ECO:0007669"/>
    <property type="project" value="InterPro"/>
</dbReference>